<protein>
    <submittedName>
        <fullName evidence="2">Uncharacterized protein</fullName>
    </submittedName>
</protein>
<accession>A0AAE0GI11</accession>
<dbReference type="InterPro" id="IPR035966">
    <property type="entry name" value="PKF_sf"/>
</dbReference>
<dbReference type="SUPFAM" id="SSF53784">
    <property type="entry name" value="Phosphofructokinase"/>
    <property type="match status" value="1"/>
</dbReference>
<name>A0AAE0GI11_9CHLO</name>
<feature type="region of interest" description="Disordered" evidence="1">
    <location>
        <begin position="1"/>
        <end position="29"/>
    </location>
</feature>
<dbReference type="AlphaFoldDB" id="A0AAE0GI11"/>
<evidence type="ECO:0000313" key="2">
    <source>
        <dbReference type="EMBL" id="KAK3278437.1"/>
    </source>
</evidence>
<dbReference type="InterPro" id="IPR050929">
    <property type="entry name" value="PFKA"/>
</dbReference>
<dbReference type="EMBL" id="LGRX02005435">
    <property type="protein sequence ID" value="KAK3278437.1"/>
    <property type="molecule type" value="Genomic_DNA"/>
</dbReference>
<gene>
    <name evidence="2" type="ORF">CYMTET_13624</name>
</gene>
<proteinExistence type="predicted"/>
<comment type="caution">
    <text evidence="2">The sequence shown here is derived from an EMBL/GenBank/DDBJ whole genome shotgun (WGS) entry which is preliminary data.</text>
</comment>
<organism evidence="2 3">
    <name type="scientific">Cymbomonas tetramitiformis</name>
    <dbReference type="NCBI Taxonomy" id="36881"/>
    <lineage>
        <taxon>Eukaryota</taxon>
        <taxon>Viridiplantae</taxon>
        <taxon>Chlorophyta</taxon>
        <taxon>Pyramimonadophyceae</taxon>
        <taxon>Pyramimonadales</taxon>
        <taxon>Pyramimonadaceae</taxon>
        <taxon>Cymbomonas</taxon>
    </lineage>
</organism>
<evidence type="ECO:0000313" key="3">
    <source>
        <dbReference type="Proteomes" id="UP001190700"/>
    </source>
</evidence>
<dbReference type="PANTHER" id="PTHR45770">
    <property type="entry name" value="ATP-DEPENDENT 6-PHOSPHOFRUCTOKINASE 1"/>
    <property type="match status" value="1"/>
</dbReference>
<dbReference type="GO" id="GO:0003872">
    <property type="term" value="F:6-phosphofructokinase activity"/>
    <property type="evidence" value="ECO:0007669"/>
    <property type="project" value="InterPro"/>
</dbReference>
<evidence type="ECO:0000256" key="1">
    <source>
        <dbReference type="SAM" id="MobiDB-lite"/>
    </source>
</evidence>
<keyword evidence="3" id="KW-1185">Reference proteome</keyword>
<dbReference type="Proteomes" id="UP001190700">
    <property type="component" value="Unassembled WGS sequence"/>
</dbReference>
<reference evidence="2 3" key="1">
    <citation type="journal article" date="2015" name="Genome Biol. Evol.">
        <title>Comparative Genomics of a Bacterivorous Green Alga Reveals Evolutionary Causalities and Consequences of Phago-Mixotrophic Mode of Nutrition.</title>
        <authorList>
            <person name="Burns J.A."/>
            <person name="Paasch A."/>
            <person name="Narechania A."/>
            <person name="Kim E."/>
        </authorList>
    </citation>
    <scope>NUCLEOTIDE SEQUENCE [LARGE SCALE GENOMIC DNA]</scope>
    <source>
        <strain evidence="2 3">PLY_AMNH</strain>
    </source>
</reference>
<sequence length="99" mass="10622">MRSPSDQAASPREVWMRSPSDQAASPREVVAQGSVHGAFAGLSGITTGLCNTHYVYFPTPFITQAVNIVDINGRNWARLLSCTKQPHWGSPLAISPGAE</sequence>